<sequence>MTLTVHLMVAISDLQNTTSTWTDRTADVANIHQKIFADRRWNTQNRGVWGLRISCMAHHFSFVFPLRALYQRVVWRQEGKKSTAWVES</sequence>
<organism evidence="1">
    <name type="scientific">Gibberella zeae</name>
    <name type="common">Wheat head blight fungus</name>
    <name type="synonym">Fusarium graminearum</name>
    <dbReference type="NCBI Taxonomy" id="5518"/>
    <lineage>
        <taxon>Eukaryota</taxon>
        <taxon>Fungi</taxon>
        <taxon>Dikarya</taxon>
        <taxon>Ascomycota</taxon>
        <taxon>Pezizomycotina</taxon>
        <taxon>Sordariomycetes</taxon>
        <taxon>Hypocreomycetidae</taxon>
        <taxon>Hypocreales</taxon>
        <taxon>Nectriaceae</taxon>
        <taxon>Fusarium</taxon>
    </lineage>
</organism>
<proteinExistence type="predicted"/>
<accession>A0A4U9FGI7</accession>
<protein>
    <submittedName>
        <fullName evidence="1">Uncharacterized protein</fullName>
    </submittedName>
</protein>
<name>A0A4U9FGI7_GIBZA</name>
<dbReference type="EMBL" id="CAAKMV010000055">
    <property type="protein sequence ID" value="VIO53389.1"/>
    <property type="molecule type" value="Genomic_DNA"/>
</dbReference>
<gene>
    <name evidence="1" type="ORF">FUG_LOCUS72986</name>
</gene>
<reference evidence="1" key="1">
    <citation type="submission" date="2019-04" db="EMBL/GenBank/DDBJ databases">
        <authorList>
            <person name="Melise S."/>
            <person name="Noan J."/>
            <person name="Okalmin O."/>
        </authorList>
    </citation>
    <scope>NUCLEOTIDE SEQUENCE</scope>
    <source>
        <strain evidence="1">FN9</strain>
    </source>
</reference>
<dbReference type="AlphaFoldDB" id="A0A4U9FGI7"/>
<evidence type="ECO:0000313" key="1">
    <source>
        <dbReference type="EMBL" id="VIO53389.1"/>
    </source>
</evidence>